<keyword evidence="2" id="KW-1185">Reference proteome</keyword>
<accession>A0ABW4QKX4</accession>
<evidence type="ECO:0000313" key="2">
    <source>
        <dbReference type="Proteomes" id="UP001597273"/>
    </source>
</evidence>
<dbReference type="RefSeq" id="WP_204890586.1">
    <property type="nucleotide sequence ID" value="NZ_JBHUFW010000011.1"/>
</dbReference>
<dbReference type="Proteomes" id="UP001597273">
    <property type="component" value="Unassembled WGS sequence"/>
</dbReference>
<evidence type="ECO:0000313" key="1">
    <source>
        <dbReference type="EMBL" id="MFD1864208.1"/>
    </source>
</evidence>
<protein>
    <submittedName>
        <fullName evidence="1">DUF3221 domain-containing protein</fullName>
    </submittedName>
</protein>
<reference evidence="2" key="1">
    <citation type="journal article" date="2019" name="Int. J. Syst. Evol. Microbiol.">
        <title>The Global Catalogue of Microorganisms (GCM) 10K type strain sequencing project: providing services to taxonomists for standard genome sequencing and annotation.</title>
        <authorList>
            <consortium name="The Broad Institute Genomics Platform"/>
            <consortium name="The Broad Institute Genome Sequencing Center for Infectious Disease"/>
            <person name="Wu L."/>
            <person name="Ma J."/>
        </authorList>
    </citation>
    <scope>NUCLEOTIDE SEQUENCE [LARGE SCALE GENOMIC DNA]</scope>
    <source>
        <strain evidence="2">CGMCC 1.15475</strain>
    </source>
</reference>
<dbReference type="PROSITE" id="PS51257">
    <property type="entry name" value="PROKAR_LIPOPROTEIN"/>
    <property type="match status" value="1"/>
</dbReference>
<organism evidence="1 2">
    <name type="scientific">Planococcus chinensis</name>
    <dbReference type="NCBI Taxonomy" id="272917"/>
    <lineage>
        <taxon>Bacteria</taxon>
        <taxon>Bacillati</taxon>
        <taxon>Bacillota</taxon>
        <taxon>Bacilli</taxon>
        <taxon>Bacillales</taxon>
        <taxon>Caryophanaceae</taxon>
        <taxon>Planococcus</taxon>
    </lineage>
</organism>
<name>A0ABW4QKX4_9BACL</name>
<comment type="caution">
    <text evidence="1">The sequence shown here is derived from an EMBL/GenBank/DDBJ whole genome shotgun (WGS) entry which is preliminary data.</text>
</comment>
<dbReference type="InterPro" id="IPR021598">
    <property type="entry name" value="DUF3221"/>
</dbReference>
<dbReference type="Pfam" id="PF11518">
    <property type="entry name" value="DUF3221"/>
    <property type="match status" value="1"/>
</dbReference>
<dbReference type="EMBL" id="JBHUFW010000011">
    <property type="protein sequence ID" value="MFD1864208.1"/>
    <property type="molecule type" value="Genomic_DNA"/>
</dbReference>
<proteinExistence type="predicted"/>
<gene>
    <name evidence="1" type="ORF">ACFSDB_14960</name>
</gene>
<sequence>MKKILIVPGMLFLLAACGTEDLPASNEQVEGPAASSEKDEKAANGREILITLEQTADPVKRNEAAAAVKESRDFKEGVMGEPTEELAEDMAVQGIEAPAVYSAIETVYGGDAEFEKIGEIFFENKSTGDSRSGIWVGIKDPDERVDELAGILQKQIDAGEILAEPIHIFRIAHTRTDLNDLMYQAAKKVKPMAEAHSNPDAVSYSISADTITGAIEIGHNFLTESQIEELKKAFPDRDVIIEQEGKMVPVEGEPTVKYPDSLVTSKPSKEGSYIVSLQEERFLAVEAEPKDFGGSGGQHEYYSAIHFAFKDAKKLLEVGQRVEIEAAGSIQESYPGQGRAVFVEILPAYQPEGADLTEAEAVKLALEGLDSKQFNFPAIRSVTYNGEQDRWTVEIVADDQETEKTVEDK</sequence>